<reference evidence="1" key="1">
    <citation type="journal article" date="2021" name="Proc. Natl. Acad. Sci. U.S.A.">
        <title>A Catalog of Tens of Thousands of Viruses from Human Metagenomes Reveals Hidden Associations with Chronic Diseases.</title>
        <authorList>
            <person name="Tisza M.J."/>
            <person name="Buck C.B."/>
        </authorList>
    </citation>
    <scope>NUCLEOTIDE SEQUENCE</scope>
    <source>
        <strain evidence="1">CtwwN25</strain>
    </source>
</reference>
<dbReference type="EMBL" id="BK015472">
    <property type="protein sequence ID" value="DAE08677.1"/>
    <property type="molecule type" value="Genomic_DNA"/>
</dbReference>
<sequence length="44" mass="4908">MNHASSHVICKHFHIYLTPHSSLPSLCRSASFLITLIHHIAKTG</sequence>
<evidence type="ECO:0000313" key="1">
    <source>
        <dbReference type="EMBL" id="DAE08677.1"/>
    </source>
</evidence>
<organism evidence="1">
    <name type="scientific">Myoviridae sp. ctwwN25</name>
    <dbReference type="NCBI Taxonomy" id="2825209"/>
    <lineage>
        <taxon>Viruses</taxon>
        <taxon>Duplodnaviria</taxon>
        <taxon>Heunggongvirae</taxon>
        <taxon>Uroviricota</taxon>
        <taxon>Caudoviricetes</taxon>
    </lineage>
</organism>
<accession>A0A8S5PQ74</accession>
<name>A0A8S5PQ74_9CAUD</name>
<protein>
    <submittedName>
        <fullName evidence="1">Uncharacterized protein</fullName>
    </submittedName>
</protein>
<proteinExistence type="predicted"/>